<dbReference type="InterPro" id="IPR010583">
    <property type="entry name" value="MipA"/>
</dbReference>
<sequence length="212" mass="24090">MTQNTALPFINAEVGNWHIGPKYGIAQYIIRFPDAQYGLGVGYRDDSYHTNWIPGFKASRAPELDGYESGGGDVTFLAQFRYRQLTLKMEQDISGNSDGFTAEVAVEHILFGRGLGLNLKANTGFYWQSQDYVRHLYGVSGRNVDTNKGRFFYEPDSALNLFASVNVSYIFDQRWGVHSSYRFEYFDTTITDSPIVDGKNKQALHVTLTYRM</sequence>
<dbReference type="GO" id="GO:0009279">
    <property type="term" value="C:cell outer membrane"/>
    <property type="evidence" value="ECO:0007669"/>
    <property type="project" value="UniProtKB-SubCell"/>
</dbReference>
<comment type="subcellular location">
    <subcellularLocation>
        <location evidence="1">Cell outer membrane</location>
    </subcellularLocation>
</comment>
<evidence type="ECO:0000256" key="5">
    <source>
        <dbReference type="ARBA" id="ARBA00023237"/>
    </source>
</evidence>
<proteinExistence type="inferred from homology"/>
<evidence type="ECO:0000256" key="3">
    <source>
        <dbReference type="ARBA" id="ARBA00022729"/>
    </source>
</evidence>
<dbReference type="Proteomes" id="UP000190064">
    <property type="component" value="Unassembled WGS sequence"/>
</dbReference>
<evidence type="ECO:0000313" key="6">
    <source>
        <dbReference type="EMBL" id="OOV87624.1"/>
    </source>
</evidence>
<dbReference type="EMBL" id="MTSD02000002">
    <property type="protein sequence ID" value="OOV87624.1"/>
    <property type="molecule type" value="Genomic_DNA"/>
</dbReference>
<dbReference type="RefSeq" id="WP_078318958.1">
    <property type="nucleotide sequence ID" value="NZ_FXTS01000002.1"/>
</dbReference>
<evidence type="ECO:0000256" key="1">
    <source>
        <dbReference type="ARBA" id="ARBA00004442"/>
    </source>
</evidence>
<dbReference type="PANTHER" id="PTHR38776:SF1">
    <property type="entry name" value="MLTA-INTERACTING PROTEIN-RELATED"/>
    <property type="match status" value="1"/>
</dbReference>
<keyword evidence="3" id="KW-0732">Signal</keyword>
<name>A0A1T1HCM7_OCELI</name>
<dbReference type="Pfam" id="PF06629">
    <property type="entry name" value="MipA"/>
    <property type="match status" value="1"/>
</dbReference>
<keyword evidence="4" id="KW-0472">Membrane</keyword>
<evidence type="ECO:0000256" key="2">
    <source>
        <dbReference type="ARBA" id="ARBA00005722"/>
    </source>
</evidence>
<reference evidence="6" key="1">
    <citation type="submission" date="2017-02" db="EMBL/GenBank/DDBJ databases">
        <title>Draft Genome Sequence of the Salt Water Bacterium Oceanospirillum linum ATCC 11336.</title>
        <authorList>
            <person name="Trachtenberg A.M."/>
            <person name="Carney J.G."/>
            <person name="Linnane J.D."/>
            <person name="Rheaume B.A."/>
            <person name="Pitts N.L."/>
            <person name="Mykles D.L."/>
            <person name="Maclea K.S."/>
        </authorList>
    </citation>
    <scope>NUCLEOTIDE SEQUENCE [LARGE SCALE GENOMIC DNA]</scope>
    <source>
        <strain evidence="6">ATCC 11336</strain>
    </source>
</reference>
<comment type="caution">
    <text evidence="6">The sequence shown here is derived from an EMBL/GenBank/DDBJ whole genome shotgun (WGS) entry which is preliminary data.</text>
</comment>
<keyword evidence="5" id="KW-0998">Cell outer membrane</keyword>
<protein>
    <submittedName>
        <fullName evidence="6">Uncharacterized protein</fullName>
    </submittedName>
</protein>
<evidence type="ECO:0000256" key="4">
    <source>
        <dbReference type="ARBA" id="ARBA00023136"/>
    </source>
</evidence>
<dbReference type="AlphaFoldDB" id="A0A1T1HCM7"/>
<comment type="similarity">
    <text evidence="2">Belongs to the MipA/OmpV family.</text>
</comment>
<organism evidence="6 7">
    <name type="scientific">Oceanospirillum linum</name>
    <dbReference type="NCBI Taxonomy" id="966"/>
    <lineage>
        <taxon>Bacteria</taxon>
        <taxon>Pseudomonadati</taxon>
        <taxon>Pseudomonadota</taxon>
        <taxon>Gammaproteobacteria</taxon>
        <taxon>Oceanospirillales</taxon>
        <taxon>Oceanospirillaceae</taxon>
        <taxon>Oceanospirillum</taxon>
    </lineage>
</organism>
<evidence type="ECO:0000313" key="7">
    <source>
        <dbReference type="Proteomes" id="UP000190064"/>
    </source>
</evidence>
<dbReference type="PANTHER" id="PTHR38776">
    <property type="entry name" value="MLTA-INTERACTING PROTEIN-RELATED"/>
    <property type="match status" value="1"/>
</dbReference>
<gene>
    <name evidence="6" type="ORF">BTA35_0206220</name>
</gene>
<accession>A0A1T1HCM7</accession>
<keyword evidence="7" id="KW-1185">Reference proteome</keyword>
<dbReference type="STRING" id="966.BTA35_0206220"/>